<dbReference type="SMART" id="SM00928">
    <property type="entry name" value="NADH_4Fe-4S"/>
    <property type="match status" value="1"/>
</dbReference>
<dbReference type="SUPFAM" id="SSF140490">
    <property type="entry name" value="Nqo1C-terminal domain-like"/>
    <property type="match status" value="1"/>
</dbReference>
<dbReference type="PANTHER" id="PTHR43578:SF3">
    <property type="entry name" value="NADH-QUINONE OXIDOREDUCTASE SUBUNIT F"/>
    <property type="match status" value="1"/>
</dbReference>
<dbReference type="RefSeq" id="WP_178371857.1">
    <property type="nucleotide sequence ID" value="NZ_FQVB01000003.1"/>
</dbReference>
<evidence type="ECO:0000256" key="5">
    <source>
        <dbReference type="ARBA" id="ARBA00023014"/>
    </source>
</evidence>
<dbReference type="Gene3D" id="3.40.50.11540">
    <property type="entry name" value="NADH-ubiquinone oxidoreductase 51kDa subunit"/>
    <property type="match status" value="1"/>
</dbReference>
<proteinExistence type="inferred from homology"/>
<dbReference type="EMBL" id="FQVB01000003">
    <property type="protein sequence ID" value="SHE32832.1"/>
    <property type="molecule type" value="Genomic_DNA"/>
</dbReference>
<dbReference type="STRING" id="1121391.SAMN02745206_00125"/>
<keyword evidence="7" id="KW-0830">Ubiquinone</keyword>
<dbReference type="Gene3D" id="1.20.1440.230">
    <property type="entry name" value="NADH-ubiquinone oxidoreductase 51kDa subunit, iron-sulphur binding domain"/>
    <property type="match status" value="1"/>
</dbReference>
<keyword evidence="5" id="KW-0411">Iron-sulfur</keyword>
<dbReference type="CDD" id="cd02980">
    <property type="entry name" value="TRX_Fd_family"/>
    <property type="match status" value="1"/>
</dbReference>
<name>A0A1M4SKZ7_9BACT</name>
<organism evidence="7 8">
    <name type="scientific">Desulfacinum infernum DSM 9756</name>
    <dbReference type="NCBI Taxonomy" id="1121391"/>
    <lineage>
        <taxon>Bacteria</taxon>
        <taxon>Pseudomonadati</taxon>
        <taxon>Thermodesulfobacteriota</taxon>
        <taxon>Syntrophobacteria</taxon>
        <taxon>Syntrophobacterales</taxon>
        <taxon>Syntrophobacteraceae</taxon>
        <taxon>Desulfacinum</taxon>
    </lineage>
</organism>
<feature type="domain" description="NADH-ubiquinone oxidoreductase 51kDa subunit iron-sulphur binding" evidence="6">
    <location>
        <begin position="1037"/>
        <end position="1082"/>
    </location>
</feature>
<evidence type="ECO:0000259" key="6">
    <source>
        <dbReference type="SMART" id="SM00928"/>
    </source>
</evidence>
<accession>A0A1M4SKZ7</accession>
<evidence type="ECO:0000256" key="2">
    <source>
        <dbReference type="ARBA" id="ARBA00022485"/>
    </source>
</evidence>
<dbReference type="Pfam" id="PF10589">
    <property type="entry name" value="NADH_4Fe-4S"/>
    <property type="match status" value="1"/>
</dbReference>
<dbReference type="GO" id="GO:0051539">
    <property type="term" value="F:4 iron, 4 sulfur cluster binding"/>
    <property type="evidence" value="ECO:0007669"/>
    <property type="project" value="UniProtKB-KW"/>
</dbReference>
<evidence type="ECO:0000313" key="8">
    <source>
        <dbReference type="Proteomes" id="UP000184076"/>
    </source>
</evidence>
<dbReference type="AlphaFoldDB" id="A0A1M4SKZ7"/>
<evidence type="ECO:0000256" key="4">
    <source>
        <dbReference type="ARBA" id="ARBA00023004"/>
    </source>
</evidence>
<protein>
    <submittedName>
        <fullName evidence="7">NADH:ubiquinone oxidoreductase, NADH-binding subunit (Chain F)</fullName>
    </submittedName>
</protein>
<keyword evidence="3" id="KW-0479">Metal-binding</keyword>
<evidence type="ECO:0000313" key="7">
    <source>
        <dbReference type="EMBL" id="SHE32832.1"/>
    </source>
</evidence>
<keyword evidence="4" id="KW-0408">Iron</keyword>
<keyword evidence="8" id="KW-1185">Reference proteome</keyword>
<dbReference type="Pfam" id="PF01257">
    <property type="entry name" value="2Fe-2S_thioredx"/>
    <property type="match status" value="1"/>
</dbReference>
<dbReference type="SUPFAM" id="SSF142984">
    <property type="entry name" value="Nqo1 middle domain-like"/>
    <property type="match status" value="1"/>
</dbReference>
<reference evidence="8" key="1">
    <citation type="submission" date="2016-11" db="EMBL/GenBank/DDBJ databases">
        <authorList>
            <person name="Varghese N."/>
            <person name="Submissions S."/>
        </authorList>
    </citation>
    <scope>NUCLEOTIDE SEQUENCE [LARGE SCALE GENOMIC DNA]</scope>
    <source>
        <strain evidence="8">DSM 9756</strain>
    </source>
</reference>
<dbReference type="Proteomes" id="UP000184076">
    <property type="component" value="Unassembled WGS sequence"/>
</dbReference>
<dbReference type="InterPro" id="IPR019575">
    <property type="entry name" value="Nuop51_4Fe4S-bd"/>
</dbReference>
<dbReference type="SUPFAM" id="SSF142019">
    <property type="entry name" value="Nqo1 FMN-binding domain-like"/>
    <property type="match status" value="1"/>
</dbReference>
<gene>
    <name evidence="7" type="ORF">SAMN02745206_00125</name>
</gene>
<comment type="similarity">
    <text evidence="1">Belongs to the complex I 51 kDa subunit family.</text>
</comment>
<evidence type="ECO:0000256" key="1">
    <source>
        <dbReference type="ARBA" id="ARBA00007523"/>
    </source>
</evidence>
<dbReference type="GO" id="GO:0046872">
    <property type="term" value="F:metal ion binding"/>
    <property type="evidence" value="ECO:0007669"/>
    <property type="project" value="UniProtKB-KW"/>
</dbReference>
<dbReference type="PANTHER" id="PTHR43578">
    <property type="entry name" value="NADH-QUINONE OXIDOREDUCTASE SUBUNIT F"/>
    <property type="match status" value="1"/>
</dbReference>
<keyword evidence="2" id="KW-0004">4Fe-4S</keyword>
<dbReference type="InterPro" id="IPR037225">
    <property type="entry name" value="Nuo51_FMN-bd_sf"/>
</dbReference>
<dbReference type="InterPro" id="IPR036249">
    <property type="entry name" value="Thioredoxin-like_sf"/>
</dbReference>
<dbReference type="Gene3D" id="3.40.30.10">
    <property type="entry name" value="Glutaredoxin"/>
    <property type="match status" value="1"/>
</dbReference>
<dbReference type="Gene3D" id="6.10.250.1450">
    <property type="match status" value="1"/>
</dbReference>
<sequence>MEDIRPLNPTIQPDPEWFLERLREGMARRGRVRDTRLPETLAVLAAVVSVLRAAVDEVRVLLGEDGEKTESFIRDVRRVGRDPWGEDPQGHLADFLERSLARTDWRERDMADMAVSYLLAIRDRLDPSAERSLAAYQAVLQDHPEERDRATAGLIAESRGCLGGLLWAYGRLEEPVRESPFDEAQLGWLCRTVAWMTGCGEVTDSDGRDPWDQGAEDLWAWMQSALHAAWDGRGLPFPIKDLEKASLYLLERFPASTPHHRHFIRYLLEEEDAYRRILKTFYASEDVRLRAFREEAARFNRLPEHAAHRVTYQPDEEENLVRAVFFRPDVIECFVARERAKDIYQALPGLESRAYLPRVLHETQGLFGYVTPEACRRITECLQLDVEDVIRAIASYKQYSADPSGEILIYVCKGTACFLRGQPHLSRAIGRAIGAGREQIGAYGIQYVEMDCFGVCHLAPVIRAGNRFYGNQRPEDVPGLVERLVTGPDYSNRRVFVQRLLEKLLPTLRSEPVQELTLSRLGIIPKDAVRGRLPEDAWEDDLRGKPVILDGAGGVFVPGVGAGDEAGRLGRLVMNAVCFRYAAPWRETAYGALLPDAHGMVCGAVNVPEVWEAASIQGTLGPEVEVRDGQVYLKTDAGRLHLGERADHVLLAESDDHYALIVLEDGAGTAQVPTFPRERRQGPEAEEFKAGQDRVVLDYARRGRPQEIDDYMAAGGYETVYRVLGLRGEERWSPERIVEEVSAARLRGRGGAGFPTGRKWEAVRRAVCRVEEQDGNKDPVKLIVANGDEGDPGAFMDRTLIEEKPHQVLEGMILAAVAVGARYGVIYVRKEYEDAVRRLEDALFQARRKGLLGRNVLGVRGLDFDVEIRLGAGAFVAGEKRAIMRAIEGKPAEPTINAPSNTVRGLWGKPTLLNNVETFANIPVILSRGSRWYASLGTPRSGGTKIFSVAGIVKRTGLVEVRFGRTLADIIEICGGIQEGKSLAGVQIGGPSGAILSLTGPRAYLLHTPLDFDTFNDAGAMLGSGGLVFIGEDDDVVRLARHFTDWLTEESCGQCPACFRGTAALGRVLDRILLGAGAADDIHRLWALGDVVQAGSQCGLGTTAANPVTSALRFFPAAFLHYLLGNPEMTPRDLFECLEALRLLTRQDVVRGAGRSRQVVGASFTLRRHLARFLVEELERMDRYRPSHEKRTERFLDLLGLSRWEAGEREVTCQWTEAA</sequence>
<evidence type="ECO:0000256" key="3">
    <source>
        <dbReference type="ARBA" id="ARBA00022723"/>
    </source>
</evidence>
<dbReference type="Gene3D" id="3.10.20.600">
    <property type="match status" value="1"/>
</dbReference>
<dbReference type="Pfam" id="PF01512">
    <property type="entry name" value="Complex1_51K"/>
    <property type="match status" value="1"/>
</dbReference>
<dbReference type="SUPFAM" id="SSF52833">
    <property type="entry name" value="Thioredoxin-like"/>
    <property type="match status" value="1"/>
</dbReference>
<dbReference type="InterPro" id="IPR037207">
    <property type="entry name" value="Nuop51_4Fe4S-bd_sf"/>
</dbReference>
<dbReference type="InterPro" id="IPR011538">
    <property type="entry name" value="Nuo51_FMN-bd"/>
</dbReference>